<keyword evidence="1" id="KW-1185">Reference proteome</keyword>
<dbReference type="WBParaSite" id="jg3579">
    <property type="protein sequence ID" value="jg3579"/>
    <property type="gene ID" value="jg3579"/>
</dbReference>
<reference evidence="2" key="1">
    <citation type="submission" date="2022-11" db="UniProtKB">
        <authorList>
            <consortium name="WormBaseParasite"/>
        </authorList>
    </citation>
    <scope>IDENTIFICATION</scope>
</reference>
<dbReference type="AlphaFoldDB" id="A0A915E858"/>
<evidence type="ECO:0000313" key="2">
    <source>
        <dbReference type="WBParaSite" id="jg3579"/>
    </source>
</evidence>
<accession>A0A915E858</accession>
<name>A0A915E858_9BILA</name>
<proteinExistence type="predicted"/>
<sequence length="83" mass="9300">MAGEKPPENYAEAVAKFIVHLEERRTAIKFSSIYAMDETAVWFDCPANTCIETKGAKDVTVVTTGHENMRITVCLVTVFLILY</sequence>
<evidence type="ECO:0000313" key="1">
    <source>
        <dbReference type="Proteomes" id="UP000887574"/>
    </source>
</evidence>
<dbReference type="Proteomes" id="UP000887574">
    <property type="component" value="Unplaced"/>
</dbReference>
<protein>
    <submittedName>
        <fullName evidence="2">Transposase</fullName>
    </submittedName>
</protein>
<organism evidence="1 2">
    <name type="scientific">Ditylenchus dipsaci</name>
    <dbReference type="NCBI Taxonomy" id="166011"/>
    <lineage>
        <taxon>Eukaryota</taxon>
        <taxon>Metazoa</taxon>
        <taxon>Ecdysozoa</taxon>
        <taxon>Nematoda</taxon>
        <taxon>Chromadorea</taxon>
        <taxon>Rhabditida</taxon>
        <taxon>Tylenchina</taxon>
        <taxon>Tylenchomorpha</taxon>
        <taxon>Sphaerularioidea</taxon>
        <taxon>Anguinidae</taxon>
        <taxon>Anguininae</taxon>
        <taxon>Ditylenchus</taxon>
    </lineage>
</organism>